<accession>A0ACC2PGI6</accession>
<sequence length="625" mass="73340">MIGLEESVVQYKFSEQTTILHEYEDTIASLKEELNACKLEQNRLRTEVVELQNANQAANEAMQQSVAQCNHGECGVSSDKEALTNLEKQITILQMEKDSITQLWQMSLKAIDVLEEDLKTAHTDDRNTKFYQEQVNSIKETYSEAIKMLETKLVAAKDNFFEQQVLWEQNKQKVEQLSREKNNIMEELRTCQNKTKEREKSHQEALDSLKETLNQTKDELRQIKQTKTDLEYKLRNAQHFANVMLSKDNEAKHKISEAVDLIESAVKERDACLQRETQLMEEKAKLENCMAKLSEEFRIRLETEISKTKEVYERNIRKYNSEMKELKAKLREQSTLLDRSQREYRLIEEEFEKIQRNSDNLAHRSNTRMSVSEPAFLEKELRSQMTIGSHDSICSERIQYLERQIYFLQEKLSTTSEKLRLVHLQNSRDIEDHLKEANDRTREIMEKCSCFEKQLSRALVEKESLASNLHSLEVSFEKETQRVNREKILLENRVRDLQDKVNSVGSTLKVSEAISSTILQSDSLQNLKDPDPLKTVSLLQEKYERKIKELIQHVEAHQKLSTKWKEEANMLTSKFHKRSQELKNKISALQIQNEELSRELLFYQKLITKCNTQIAESCSKDLDQR</sequence>
<protein>
    <submittedName>
        <fullName evidence="1">Uncharacterized protein</fullName>
    </submittedName>
</protein>
<gene>
    <name evidence="1" type="ORF">QAD02_018216</name>
</gene>
<evidence type="ECO:0000313" key="2">
    <source>
        <dbReference type="Proteomes" id="UP001239111"/>
    </source>
</evidence>
<name>A0ACC2PGI6_9HYME</name>
<organism evidence="1 2">
    <name type="scientific">Eretmocerus hayati</name>
    <dbReference type="NCBI Taxonomy" id="131215"/>
    <lineage>
        <taxon>Eukaryota</taxon>
        <taxon>Metazoa</taxon>
        <taxon>Ecdysozoa</taxon>
        <taxon>Arthropoda</taxon>
        <taxon>Hexapoda</taxon>
        <taxon>Insecta</taxon>
        <taxon>Pterygota</taxon>
        <taxon>Neoptera</taxon>
        <taxon>Endopterygota</taxon>
        <taxon>Hymenoptera</taxon>
        <taxon>Apocrita</taxon>
        <taxon>Proctotrupomorpha</taxon>
        <taxon>Chalcidoidea</taxon>
        <taxon>Aphelinidae</taxon>
        <taxon>Aphelininae</taxon>
        <taxon>Eretmocerus</taxon>
    </lineage>
</organism>
<proteinExistence type="predicted"/>
<reference evidence="1" key="1">
    <citation type="submission" date="2023-04" db="EMBL/GenBank/DDBJ databases">
        <title>A chromosome-level genome assembly of the parasitoid wasp Eretmocerus hayati.</title>
        <authorList>
            <person name="Zhong Y."/>
            <person name="Liu S."/>
            <person name="Liu Y."/>
        </authorList>
    </citation>
    <scope>NUCLEOTIDE SEQUENCE</scope>
    <source>
        <strain evidence="1">ZJU_SS_LIU_2023</strain>
    </source>
</reference>
<comment type="caution">
    <text evidence="1">The sequence shown here is derived from an EMBL/GenBank/DDBJ whole genome shotgun (WGS) entry which is preliminary data.</text>
</comment>
<dbReference type="Proteomes" id="UP001239111">
    <property type="component" value="Chromosome 1"/>
</dbReference>
<evidence type="ECO:0000313" key="1">
    <source>
        <dbReference type="EMBL" id="KAJ8682424.1"/>
    </source>
</evidence>
<dbReference type="EMBL" id="CM056741">
    <property type="protein sequence ID" value="KAJ8682424.1"/>
    <property type="molecule type" value="Genomic_DNA"/>
</dbReference>
<keyword evidence="2" id="KW-1185">Reference proteome</keyword>